<sequence>MSRKFEFRNYYLTPLVIAVITCSLFLFPGLRGADRRIYDTFLHIKPAVKEESSLLLLDIDDLAIAQVGTWPWSRSVIADGLILLKEFETDTVVFDIEYVDPSPRGVDSRYLEQEIPRRFREEFGELNENINALFEAILQGYIPLEEAEEYIYDLTDISSTVRDELLQSVRHVARDNDEYLGRAFSLFGNAWATVNMLPDEVELVKVGDELKSYVKEEISLKNLAVREDYRHPYSAMAIQPTIYPVISRAAGAGFPNVVVDEDGVRRRIDLVALYQDSWFGQLVFSPLVSSLGITTIRLQKGRIVLEAPEQSITIPLDRDGRMLINWPPKKFNDSFRHLSYNKLVVHDRIESQIVRNLQIMEQAGYLDFHRSEAPLADLLYYTQQLKEELLSAGGSASPDEAQAAKYRELRALLFATCADFTGGETEALILEEIDRILASPDLEDELRDEYTAVRKEVSASFEALGADVRELTALREELQTELAGSFVIIGHTGISTTDIGVNPFEKEYMNVGTHAAVANTILQGEFLDELHTGWSLLAAVLLTLILSMVIRTLSPLQSIIVSLVFILGTLGGGLLLFLFSGVYLPMLGPLIMLSLSFLTISGIKFLKTEGEKSFLRNAFSRYLSADVIKQIIDNPDRLNLGGEKKELTAVFTDIKGFSTISEQLDPTDLVKLLNQYLTTMSDTILDLKGTIDKYEGDAIIAFFGAPIEQFDHSYRACLSAVRMKRMERELNQRFMEDGMSPSPLLTRVGINTGEMVVGNMGTLQKMDYTIMGNSVNLAARLEGVNKQYGTWILMSEQTREAAGDSFAARQLDRVRVVGIHQPVRLYELIDETEHLDSNTREGLDTFHAALELFEEREWEEAEKLFRAATKLLPEDGPSGFYIERCRKFVSTPPAENWDGVFNLTLK</sequence>
<dbReference type="SMART" id="SM00044">
    <property type="entry name" value="CYCc"/>
    <property type="match status" value="1"/>
</dbReference>
<feature type="transmembrane region" description="Helical" evidence="1">
    <location>
        <begin position="560"/>
        <end position="580"/>
    </location>
</feature>
<dbReference type="SMART" id="SM01080">
    <property type="entry name" value="CHASE2"/>
    <property type="match status" value="1"/>
</dbReference>
<feature type="domain" description="Guanylate cyclase" evidence="2">
    <location>
        <begin position="648"/>
        <end position="782"/>
    </location>
</feature>
<keyword evidence="4" id="KW-1185">Reference proteome</keyword>
<dbReference type="Gene3D" id="3.30.70.1230">
    <property type="entry name" value="Nucleotide cyclase"/>
    <property type="match status" value="1"/>
</dbReference>
<dbReference type="GO" id="GO:0004016">
    <property type="term" value="F:adenylate cyclase activity"/>
    <property type="evidence" value="ECO:0007669"/>
    <property type="project" value="UniProtKB-ARBA"/>
</dbReference>
<dbReference type="SUPFAM" id="SSF55073">
    <property type="entry name" value="Nucleotide cyclase"/>
    <property type="match status" value="1"/>
</dbReference>
<protein>
    <submittedName>
        <fullName evidence="3">Adenylate/guanylate cyclase domain-containing protein</fullName>
    </submittedName>
</protein>
<dbReference type="STRING" id="1963862.B4O97_01210"/>
<dbReference type="Pfam" id="PF00211">
    <property type="entry name" value="Guanylate_cyc"/>
    <property type="match status" value="1"/>
</dbReference>
<evidence type="ECO:0000259" key="2">
    <source>
        <dbReference type="PROSITE" id="PS50125"/>
    </source>
</evidence>
<dbReference type="EMBL" id="MWQY01000001">
    <property type="protein sequence ID" value="ORC38405.1"/>
    <property type="molecule type" value="Genomic_DNA"/>
</dbReference>
<dbReference type="GO" id="GO:0006171">
    <property type="term" value="P:cAMP biosynthetic process"/>
    <property type="evidence" value="ECO:0007669"/>
    <property type="project" value="TreeGrafter"/>
</dbReference>
<comment type="caution">
    <text evidence="3">The sequence shown here is derived from an EMBL/GenBank/DDBJ whole genome shotgun (WGS) entry which is preliminary data.</text>
</comment>
<dbReference type="PANTHER" id="PTHR43081:SF1">
    <property type="entry name" value="ADENYLATE CYCLASE, TERMINAL-DIFFERENTIATION SPECIFIC"/>
    <property type="match status" value="1"/>
</dbReference>
<evidence type="ECO:0000313" key="4">
    <source>
        <dbReference type="Proteomes" id="UP000192343"/>
    </source>
</evidence>
<dbReference type="Pfam" id="PF05226">
    <property type="entry name" value="CHASE2"/>
    <property type="match status" value="1"/>
</dbReference>
<dbReference type="InterPro" id="IPR050697">
    <property type="entry name" value="Adenylyl/Guanylyl_Cyclase_3/4"/>
</dbReference>
<reference evidence="3 4" key="1">
    <citation type="submission" date="2017-03" db="EMBL/GenBank/DDBJ databases">
        <title>Draft Genome sequence of Marispirochaeta sp. strain JC444.</title>
        <authorList>
            <person name="Shivani Y."/>
            <person name="Subhash Y."/>
            <person name="Sasikala C."/>
            <person name="Ramana C."/>
        </authorList>
    </citation>
    <scope>NUCLEOTIDE SEQUENCE [LARGE SCALE GENOMIC DNA]</scope>
    <source>
        <strain evidence="3 4">JC444</strain>
    </source>
</reference>
<keyword evidence="1" id="KW-1133">Transmembrane helix</keyword>
<proteinExistence type="predicted"/>
<evidence type="ECO:0000313" key="3">
    <source>
        <dbReference type="EMBL" id="ORC38405.1"/>
    </source>
</evidence>
<dbReference type="RefSeq" id="WP_083047500.1">
    <property type="nucleotide sequence ID" value="NZ_MWQY01000001.1"/>
</dbReference>
<name>A0A1Y1S416_9SPIO</name>
<organism evidence="3 4">
    <name type="scientific">Marispirochaeta aestuarii</name>
    <dbReference type="NCBI Taxonomy" id="1963862"/>
    <lineage>
        <taxon>Bacteria</taxon>
        <taxon>Pseudomonadati</taxon>
        <taxon>Spirochaetota</taxon>
        <taxon>Spirochaetia</taxon>
        <taxon>Spirochaetales</taxon>
        <taxon>Spirochaetaceae</taxon>
        <taxon>Marispirochaeta</taxon>
    </lineage>
</organism>
<gene>
    <name evidence="3" type="ORF">B4O97_01210</name>
</gene>
<accession>A0A1Y1S416</accession>
<dbReference type="PROSITE" id="PS50125">
    <property type="entry name" value="GUANYLATE_CYCLASE_2"/>
    <property type="match status" value="1"/>
</dbReference>
<dbReference type="PANTHER" id="PTHR43081">
    <property type="entry name" value="ADENYLATE CYCLASE, TERMINAL-DIFFERENTIATION SPECIFIC-RELATED"/>
    <property type="match status" value="1"/>
</dbReference>
<dbReference type="InterPro" id="IPR001054">
    <property type="entry name" value="A/G_cyclase"/>
</dbReference>
<dbReference type="GO" id="GO:0035556">
    <property type="term" value="P:intracellular signal transduction"/>
    <property type="evidence" value="ECO:0007669"/>
    <property type="project" value="InterPro"/>
</dbReference>
<dbReference type="AlphaFoldDB" id="A0A1Y1S416"/>
<keyword evidence="1" id="KW-0472">Membrane</keyword>
<feature type="transmembrane region" description="Helical" evidence="1">
    <location>
        <begin position="533"/>
        <end position="553"/>
    </location>
</feature>
<dbReference type="Proteomes" id="UP000192343">
    <property type="component" value="Unassembled WGS sequence"/>
</dbReference>
<dbReference type="OrthoDB" id="9806704at2"/>
<keyword evidence="1" id="KW-0812">Transmembrane</keyword>
<dbReference type="InterPro" id="IPR029787">
    <property type="entry name" value="Nucleotide_cyclase"/>
</dbReference>
<evidence type="ECO:0000256" key="1">
    <source>
        <dbReference type="SAM" id="Phobius"/>
    </source>
</evidence>
<dbReference type="CDD" id="cd07302">
    <property type="entry name" value="CHD"/>
    <property type="match status" value="1"/>
</dbReference>
<dbReference type="InterPro" id="IPR007890">
    <property type="entry name" value="CHASE2"/>
</dbReference>